<protein>
    <submittedName>
        <fullName evidence="4">Fucose-binding protein</fullName>
    </submittedName>
</protein>
<dbReference type="GO" id="GO:0036373">
    <property type="term" value="F:L-fucose mutarotase activity"/>
    <property type="evidence" value="ECO:0007669"/>
    <property type="project" value="UniProtKB-EC"/>
</dbReference>
<keyword evidence="2" id="KW-0413">Isomerase</keyword>
<dbReference type="OrthoDB" id="7947972at2"/>
<dbReference type="GO" id="GO:0062193">
    <property type="term" value="F:D-ribose pyranase activity"/>
    <property type="evidence" value="ECO:0007669"/>
    <property type="project" value="UniProtKB-EC"/>
</dbReference>
<evidence type="ECO:0000313" key="7">
    <source>
        <dbReference type="Proteomes" id="UP000078529"/>
    </source>
</evidence>
<dbReference type="PANTHER" id="PTHR31690">
    <property type="entry name" value="FUCOSE MUTAROTASE"/>
    <property type="match status" value="1"/>
</dbReference>
<keyword evidence="7" id="KW-1185">Reference proteome</keyword>
<dbReference type="RefSeq" id="WP_058601487.1">
    <property type="nucleotide sequence ID" value="NZ_LDPZ01000020.1"/>
</dbReference>
<dbReference type="SUPFAM" id="SSF102546">
    <property type="entry name" value="RbsD-like"/>
    <property type="match status" value="1"/>
</dbReference>
<evidence type="ECO:0000313" key="5">
    <source>
        <dbReference type="EMBL" id="KTR03866.1"/>
    </source>
</evidence>
<dbReference type="Gene3D" id="3.40.1650.10">
    <property type="entry name" value="RbsD-like domain"/>
    <property type="match status" value="1"/>
</dbReference>
<comment type="caution">
    <text evidence="4">The sequence shown here is derived from an EMBL/GenBank/DDBJ whole genome shotgun (WGS) entry which is preliminary data.</text>
</comment>
<evidence type="ECO:0000313" key="4">
    <source>
        <dbReference type="EMBL" id="KTQ95782.1"/>
    </source>
</evidence>
<dbReference type="InterPro" id="IPR023750">
    <property type="entry name" value="RbsD-like_sf"/>
</dbReference>
<name>A0A175R8A5_9HYPH</name>
<comment type="catalytic activity">
    <reaction evidence="1">
        <text>beta-D-ribopyranose = beta-D-ribofuranose</text>
        <dbReference type="Rhea" id="RHEA:25432"/>
        <dbReference type="ChEBI" id="CHEBI:27476"/>
        <dbReference type="ChEBI" id="CHEBI:47002"/>
        <dbReference type="EC" id="5.4.99.62"/>
    </reaction>
</comment>
<evidence type="ECO:0000256" key="3">
    <source>
        <dbReference type="ARBA" id="ARBA00036324"/>
    </source>
</evidence>
<dbReference type="AlphaFoldDB" id="A0A175R8A5"/>
<dbReference type="PATRIC" id="fig|401562.3.peg.1526"/>
<dbReference type="InterPro" id="IPR007721">
    <property type="entry name" value="RbsD_FucU"/>
</dbReference>
<gene>
    <name evidence="4" type="ORF">NS226_10255</name>
    <name evidence="5" type="ORF">NS365_17010</name>
</gene>
<reference evidence="6 7" key="1">
    <citation type="journal article" date="2016" name="Front. Microbiol.">
        <title>Genomic Resource of Rice Seed Associated Bacteria.</title>
        <authorList>
            <person name="Midha S."/>
            <person name="Bansal K."/>
            <person name="Sharma S."/>
            <person name="Kumar N."/>
            <person name="Patil P.P."/>
            <person name="Chaudhry V."/>
            <person name="Patil P.B."/>
        </authorList>
    </citation>
    <scope>NUCLEOTIDE SEQUENCE [LARGE SCALE GENOMIC DNA]</scope>
    <source>
        <strain evidence="4 6">NS226</strain>
        <strain evidence="5 7">NS365</strain>
    </source>
</reference>
<dbReference type="Proteomes" id="UP000078272">
    <property type="component" value="Unassembled WGS sequence"/>
</dbReference>
<dbReference type="GO" id="GO:0006004">
    <property type="term" value="P:fucose metabolic process"/>
    <property type="evidence" value="ECO:0007669"/>
    <property type="project" value="TreeGrafter"/>
</dbReference>
<dbReference type="Proteomes" id="UP000078529">
    <property type="component" value="Unassembled WGS sequence"/>
</dbReference>
<dbReference type="STRING" id="401562.NS365_17010"/>
<sequence length="152" mass="16235">MLKTLDPILTPDLLWVLAAMGHGDDIALVDGNFPAESVAAETISGELVNLGAVPIDRAARAILSLLPLDGFVDDPVRCMEVVGKPDEVPEPRAAVRAEIEAAGETVPIVAIERYAFYEAAKQSFAVVKVADPRFYGCFLLRKGVIAGGRPTY</sequence>
<comment type="catalytic activity">
    <reaction evidence="3">
        <text>alpha-L-fucose = beta-L-fucose</text>
        <dbReference type="Rhea" id="RHEA:25580"/>
        <dbReference type="ChEBI" id="CHEBI:42548"/>
        <dbReference type="ChEBI" id="CHEBI:42589"/>
        <dbReference type="EC" id="5.1.3.29"/>
    </reaction>
</comment>
<dbReference type="Pfam" id="PF05025">
    <property type="entry name" value="RbsD_FucU"/>
    <property type="match status" value="1"/>
</dbReference>
<dbReference type="eggNOG" id="COG4154">
    <property type="taxonomic scope" value="Bacteria"/>
</dbReference>
<dbReference type="GO" id="GO:0042806">
    <property type="term" value="F:fucose binding"/>
    <property type="evidence" value="ECO:0007669"/>
    <property type="project" value="TreeGrafter"/>
</dbReference>
<dbReference type="PANTHER" id="PTHR31690:SF4">
    <property type="entry name" value="FUCOSE MUTAROTASE"/>
    <property type="match status" value="1"/>
</dbReference>
<dbReference type="EMBL" id="LDPZ01000020">
    <property type="protein sequence ID" value="KTQ95782.1"/>
    <property type="molecule type" value="Genomic_DNA"/>
</dbReference>
<proteinExistence type="predicted"/>
<dbReference type="InterPro" id="IPR050443">
    <property type="entry name" value="RbsD/FucU_mutarotase"/>
</dbReference>
<evidence type="ECO:0000256" key="1">
    <source>
        <dbReference type="ARBA" id="ARBA00000223"/>
    </source>
</evidence>
<evidence type="ECO:0000313" key="6">
    <source>
        <dbReference type="Proteomes" id="UP000078272"/>
    </source>
</evidence>
<accession>A0A175R8A5</accession>
<evidence type="ECO:0000256" key="2">
    <source>
        <dbReference type="ARBA" id="ARBA00023235"/>
    </source>
</evidence>
<dbReference type="EMBL" id="LDQA01000045">
    <property type="protein sequence ID" value="KTR03866.1"/>
    <property type="molecule type" value="Genomic_DNA"/>
</dbReference>
<organism evidence="4 6">
    <name type="scientific">Aureimonas ureilytica</name>
    <dbReference type="NCBI Taxonomy" id="401562"/>
    <lineage>
        <taxon>Bacteria</taxon>
        <taxon>Pseudomonadati</taxon>
        <taxon>Pseudomonadota</taxon>
        <taxon>Alphaproteobacteria</taxon>
        <taxon>Hyphomicrobiales</taxon>
        <taxon>Aurantimonadaceae</taxon>
        <taxon>Aureimonas</taxon>
    </lineage>
</organism>